<evidence type="ECO:0000313" key="4">
    <source>
        <dbReference type="Proteomes" id="UP000799538"/>
    </source>
</evidence>
<evidence type="ECO:0000256" key="2">
    <source>
        <dbReference type="SAM" id="MobiDB-lite"/>
    </source>
</evidence>
<dbReference type="OrthoDB" id="10651197at2759"/>
<reference evidence="4" key="1">
    <citation type="journal article" date="2020" name="Stud. Mycol.">
        <title>101 Dothideomycetes genomes: A test case for predicting lifestyles and emergence of pathogens.</title>
        <authorList>
            <person name="Haridas S."/>
            <person name="Albert R."/>
            <person name="Binder M."/>
            <person name="Bloem J."/>
            <person name="LaButti K."/>
            <person name="Salamov A."/>
            <person name="Andreopoulos B."/>
            <person name="Baker S."/>
            <person name="Barry K."/>
            <person name="Bills G."/>
            <person name="Bluhm B."/>
            <person name="Cannon C."/>
            <person name="Castanera R."/>
            <person name="Culley D."/>
            <person name="Daum C."/>
            <person name="Ezra D."/>
            <person name="Gonzalez J."/>
            <person name="Henrissat B."/>
            <person name="Kuo A."/>
            <person name="Liang C."/>
            <person name="Lipzen A."/>
            <person name="Lutzoni F."/>
            <person name="Magnuson J."/>
            <person name="Mondo S."/>
            <person name="Nolan M."/>
            <person name="Ohm R."/>
            <person name="Pangilinan J."/>
            <person name="Park H.-J."/>
            <person name="Ramirez L."/>
            <person name="Alfaro M."/>
            <person name="Sun H."/>
            <person name="Tritt A."/>
            <person name="Yoshinaga Y."/>
            <person name="Zwiers L.-H."/>
            <person name="Turgeon B."/>
            <person name="Goodwin S."/>
            <person name="Spatafora J."/>
            <person name="Crous P."/>
            <person name="Grigoriev I."/>
        </authorList>
    </citation>
    <scope>NUCLEOTIDE SEQUENCE [LARGE SCALE GENOMIC DNA]</scope>
    <source>
        <strain evidence="4">CECT 20119</strain>
    </source>
</reference>
<evidence type="ECO:0000256" key="1">
    <source>
        <dbReference type="SAM" id="Coils"/>
    </source>
</evidence>
<keyword evidence="4" id="KW-1185">Reference proteome</keyword>
<feature type="compositionally biased region" description="Polar residues" evidence="2">
    <location>
        <begin position="508"/>
        <end position="518"/>
    </location>
</feature>
<feature type="region of interest" description="Disordered" evidence="2">
    <location>
        <begin position="505"/>
        <end position="599"/>
    </location>
</feature>
<dbReference type="EMBL" id="ML992515">
    <property type="protein sequence ID" value="KAF2219744.1"/>
    <property type="molecule type" value="Genomic_DNA"/>
</dbReference>
<dbReference type="AlphaFoldDB" id="A0A6A6G257"/>
<gene>
    <name evidence="3" type="ORF">BDZ85DRAFT_304327</name>
</gene>
<feature type="compositionally biased region" description="Polar residues" evidence="2">
    <location>
        <begin position="1"/>
        <end position="12"/>
    </location>
</feature>
<sequence length="599" mass="66074">MVSATKAMSSDDQPPPEPAPLVDARYVTSRTANALNILLSDLTEASKAIKDQGTDADTLDAAAEAVTETANEAKDLLRMLRKGMEAKLQSSQTLKNRVVTGLEAASSSIDSSATATVEALDKMEKATSAAVERCEQIGDVQIDLTNLVNGDTPHQQAYMGKIQAITEDMTTYYQQASNDRQYFVNPIDRHPNKQLTQSRLQHVVDESFRRLIQPALSKLNSEAIHTVESRHQELIQLHAEAERLKTQNGQLYHQLSIATGTTGGSLVETDNAQMTQVQTSNQELRAAYSTLLQTHATLQAEYENAMKEGRRIFSELESVKREFQQLQTKSQDYEQSSGQQVLNLANQLRQEQEKTRKLRYDNEDLIYNQNKYRYRERAHRVESNIELPDITWSIVAGGSPQKRVNRVVVEADVLQSLIAQAADTQNRTGSNQSNDGITATGQIDFDNELEQLVHQYRDRAHIPAGVWQSLVPYNTHTSGTRYTAGAAQSHMEASGASVLGRPELENQLAPQPNPSTLRTFGGPPQHSGVSIFNRTGFPVTETRPQPGAYDGSASKTEGSPAPRYVRFDETPKPTTMASSCRLTIQSGRPSASISPFGSS</sequence>
<keyword evidence="1" id="KW-0175">Coiled coil</keyword>
<evidence type="ECO:0000313" key="3">
    <source>
        <dbReference type="EMBL" id="KAF2219744.1"/>
    </source>
</evidence>
<feature type="coiled-coil region" evidence="1">
    <location>
        <begin position="281"/>
        <end position="336"/>
    </location>
</feature>
<proteinExistence type="predicted"/>
<name>A0A6A6G257_9PEZI</name>
<protein>
    <submittedName>
        <fullName evidence="3">Uncharacterized protein</fullName>
    </submittedName>
</protein>
<feature type="region of interest" description="Disordered" evidence="2">
    <location>
        <begin position="1"/>
        <end position="20"/>
    </location>
</feature>
<feature type="compositionally biased region" description="Polar residues" evidence="2">
    <location>
        <begin position="572"/>
        <end position="599"/>
    </location>
</feature>
<dbReference type="Proteomes" id="UP000799538">
    <property type="component" value="Unassembled WGS sequence"/>
</dbReference>
<organism evidence="3 4">
    <name type="scientific">Elsinoe ampelina</name>
    <dbReference type="NCBI Taxonomy" id="302913"/>
    <lineage>
        <taxon>Eukaryota</taxon>
        <taxon>Fungi</taxon>
        <taxon>Dikarya</taxon>
        <taxon>Ascomycota</taxon>
        <taxon>Pezizomycotina</taxon>
        <taxon>Dothideomycetes</taxon>
        <taxon>Dothideomycetidae</taxon>
        <taxon>Myriangiales</taxon>
        <taxon>Elsinoaceae</taxon>
        <taxon>Elsinoe</taxon>
    </lineage>
</organism>
<accession>A0A6A6G257</accession>